<dbReference type="EMBL" id="BAABDD010000007">
    <property type="protein sequence ID" value="GAA3740548.1"/>
    <property type="molecule type" value="Genomic_DNA"/>
</dbReference>
<evidence type="ECO:0000313" key="1">
    <source>
        <dbReference type="EMBL" id="GAA3740548.1"/>
    </source>
</evidence>
<protein>
    <submittedName>
        <fullName evidence="1">PmoA family protein</fullName>
    </submittedName>
</protein>
<dbReference type="RefSeq" id="WP_344970115.1">
    <property type="nucleotide sequence ID" value="NZ_BAABDD010000007.1"/>
</dbReference>
<dbReference type="InterPro" id="IPR029475">
    <property type="entry name" value="DUF6807"/>
</dbReference>
<organism evidence="1 2">
    <name type="scientific">Salinactinospora qingdaonensis</name>
    <dbReference type="NCBI Taxonomy" id="702744"/>
    <lineage>
        <taxon>Bacteria</taxon>
        <taxon>Bacillati</taxon>
        <taxon>Actinomycetota</taxon>
        <taxon>Actinomycetes</taxon>
        <taxon>Streptosporangiales</taxon>
        <taxon>Nocardiopsidaceae</taxon>
        <taxon>Salinactinospora</taxon>
    </lineage>
</organism>
<comment type="caution">
    <text evidence="1">The sequence shown here is derived from an EMBL/GenBank/DDBJ whole genome shotgun (WGS) entry which is preliminary data.</text>
</comment>
<name>A0ABP7FLA5_9ACTN</name>
<reference evidence="2" key="1">
    <citation type="journal article" date="2019" name="Int. J. Syst. Evol. Microbiol.">
        <title>The Global Catalogue of Microorganisms (GCM) 10K type strain sequencing project: providing services to taxonomists for standard genome sequencing and annotation.</title>
        <authorList>
            <consortium name="The Broad Institute Genomics Platform"/>
            <consortium name="The Broad Institute Genome Sequencing Center for Infectious Disease"/>
            <person name="Wu L."/>
            <person name="Ma J."/>
        </authorList>
    </citation>
    <scope>NUCLEOTIDE SEQUENCE [LARGE SCALE GENOMIC DNA]</scope>
    <source>
        <strain evidence="2">JCM 17137</strain>
    </source>
</reference>
<keyword evidence="2" id="KW-1185">Reference proteome</keyword>
<proteinExistence type="predicted"/>
<accession>A0ABP7FLA5</accession>
<dbReference type="Proteomes" id="UP001500908">
    <property type="component" value="Unassembled WGS sequence"/>
</dbReference>
<dbReference type="Pfam" id="PF14100">
    <property type="entry name" value="DUF6807"/>
    <property type="match status" value="1"/>
</dbReference>
<gene>
    <name evidence="1" type="ORF">GCM10022402_20410</name>
</gene>
<sequence length="293" mass="32164">MSTDHGDPPVKLRAGERPVATWRSGAGVEDGLSPRPYLETVRTLGGTVVTEVRPEDHPHHLGVSMAVADVCGTNFWGGTTFVRGQGPTWLANHGRQRHREWLLDRPEHRRELVSWQRRDGAEVFTEERDYRAVALTEFAWALEFTTRLHNTSGGELSIGSPATNGRPDAGYGGFFWRAPIAAQPPRCFGPEGAEGEEALHGSRARWLALSGTTPGAAWTLLFTAADEAGDPWFVRAQEYPGVGASLAWDRELAMAADARLYRSMVTVVVDGAIPATEAEKLVELARQRLTETR</sequence>
<evidence type="ECO:0000313" key="2">
    <source>
        <dbReference type="Proteomes" id="UP001500908"/>
    </source>
</evidence>